<organism evidence="1 2">
    <name type="scientific">Plectus sambesii</name>
    <dbReference type="NCBI Taxonomy" id="2011161"/>
    <lineage>
        <taxon>Eukaryota</taxon>
        <taxon>Metazoa</taxon>
        <taxon>Ecdysozoa</taxon>
        <taxon>Nematoda</taxon>
        <taxon>Chromadorea</taxon>
        <taxon>Plectida</taxon>
        <taxon>Plectina</taxon>
        <taxon>Plectoidea</taxon>
        <taxon>Plectidae</taxon>
        <taxon>Plectus</taxon>
    </lineage>
</organism>
<name>A0A914XAM4_9BILA</name>
<reference evidence="2" key="1">
    <citation type="submission" date="2022-11" db="UniProtKB">
        <authorList>
            <consortium name="WormBaseParasite"/>
        </authorList>
    </citation>
    <scope>IDENTIFICATION</scope>
</reference>
<evidence type="ECO:0000313" key="1">
    <source>
        <dbReference type="Proteomes" id="UP000887566"/>
    </source>
</evidence>
<sequence length="162" mass="17509">MRLSELGTSMIRNIPPANRQQLLSWRTMDVLRTPYTASYQTQTEDDGADGTSRGSDFSARSLFSAASPDVFVPSICPPPREGAAVGRHATAEPSCLGVCIGEDVISRFLTRKQLNEPGLLLVVELGRAADVAESDLIDFLPPLVDCVSAVENETTSSYFISE</sequence>
<dbReference type="WBParaSite" id="PSAMB.scaffold753size71358.g8587.t1">
    <property type="protein sequence ID" value="PSAMB.scaffold753size71358.g8587.t1"/>
    <property type="gene ID" value="PSAMB.scaffold753size71358.g8587"/>
</dbReference>
<accession>A0A914XAM4</accession>
<evidence type="ECO:0000313" key="2">
    <source>
        <dbReference type="WBParaSite" id="PSAMB.scaffold753size71358.g8587.t1"/>
    </source>
</evidence>
<proteinExistence type="predicted"/>
<protein>
    <submittedName>
        <fullName evidence="2">Uncharacterized protein</fullName>
    </submittedName>
</protein>
<dbReference type="Proteomes" id="UP000887566">
    <property type="component" value="Unplaced"/>
</dbReference>
<keyword evidence="1" id="KW-1185">Reference proteome</keyword>
<dbReference type="AlphaFoldDB" id="A0A914XAM4"/>